<dbReference type="SMART" id="SM00642">
    <property type="entry name" value="Aamy"/>
    <property type="match status" value="1"/>
</dbReference>
<comment type="caution">
    <text evidence="11">The sequence shown here is derived from an EMBL/GenBank/DDBJ whole genome shotgun (WGS) entry which is preliminary data.</text>
</comment>
<dbReference type="SUPFAM" id="SSF51445">
    <property type="entry name" value="(Trans)glycosidases"/>
    <property type="match status" value="1"/>
</dbReference>
<feature type="active site" description="Nucleophile" evidence="8">
    <location>
        <position position="327"/>
    </location>
</feature>
<gene>
    <name evidence="11" type="ORF">K8U91_02535</name>
</gene>
<keyword evidence="6" id="KW-0808">Transferase</keyword>
<dbReference type="InterPro" id="IPR004193">
    <property type="entry name" value="Glyco_hydro_13_N"/>
</dbReference>
<feature type="region of interest" description="Disordered" evidence="9">
    <location>
        <begin position="668"/>
        <end position="716"/>
    </location>
</feature>
<dbReference type="Pfam" id="PF00128">
    <property type="entry name" value="Alpha-amylase"/>
    <property type="match status" value="1"/>
</dbReference>
<dbReference type="Pfam" id="PF02922">
    <property type="entry name" value="CBM_48"/>
    <property type="match status" value="1"/>
</dbReference>
<dbReference type="Pfam" id="PF02806">
    <property type="entry name" value="Alpha-amylase_C"/>
    <property type="match status" value="1"/>
</dbReference>
<evidence type="ECO:0000313" key="12">
    <source>
        <dbReference type="Proteomes" id="UP000757103"/>
    </source>
</evidence>
<sequence length="716" mass="82374">MKTLKLIKNDPWLAPYKRAIEGRHNRAVEKIAELTNGSGNLSEFADGYLYFGLHKEKRHWVFREWAPNANAIYLIGTFSDWKELPQYKLLAIGGGVWEIKLPLKTLHHLDLYKLSVHWNGGEGERIPAWATRVVQDPETYIFSAQIWDPEKPFTFTKTRFKPKTSPLLIYECHIGMAQQEEKVGTYNEFREKILPRIAVDGYNAIQIMAIQEHPYYGSFGYHVSSFFAPSSRFGTPDDLKALIDEAHQRGIAVIMDIVHSHAVKNEVEGLGRFDGSYDQYFYGDNRREHPAWDSLCFDYGKNAVIHFLLSNCKYWLDEFHFDGFRFDGVTSMLYYNHGLGQAFCSYDDYYNGGQDDNAIVYLTLANELIHQVNPHAITIAEEMSGMPGLASKFKDGGIGFDYRMAMGIPDFWIKTIKEKKDEDWKPTAIFWELTNRRADEKTINYAESHDQALVGDKTIIFRLIDDVMYWHMSKNDTNFVVDRGMALHKMIRLVTLSTINGGYLNFMGNEFGHPEWIDFPRQGNGWSYKYARRQWDLVDRDDLKYQYLGAFDQAMIHLVSQKKKFEQTPIVKLCENDGDQVLAFMRDDLLFVFNFHPCKSFNGYGILAPAGEYSTLMSSDDPEFGGYGLVDKSVPHFTRRDPLFENEHKEWLLLYLPARTAQILRRKKPEEIGISEPSEKVEKAPGKKTDAKPAAGKKAATKPATRAPRAKKESGK</sequence>
<dbReference type="InterPro" id="IPR013780">
    <property type="entry name" value="Glyco_hydro_b"/>
</dbReference>
<dbReference type="CDD" id="cd02854">
    <property type="entry name" value="E_set_GBE_euk_N"/>
    <property type="match status" value="1"/>
</dbReference>
<dbReference type="EC" id="2.4.1.18" evidence="4"/>
<dbReference type="GO" id="GO:0003844">
    <property type="term" value="F:1,4-alpha-glucan branching enzyme activity"/>
    <property type="evidence" value="ECO:0007669"/>
    <property type="project" value="UniProtKB-EC"/>
</dbReference>
<organism evidence="11 12">
    <name type="scientific">Barnesiella viscericola</name>
    <dbReference type="NCBI Taxonomy" id="397865"/>
    <lineage>
        <taxon>Bacteria</taxon>
        <taxon>Pseudomonadati</taxon>
        <taxon>Bacteroidota</taxon>
        <taxon>Bacteroidia</taxon>
        <taxon>Bacteroidales</taxon>
        <taxon>Barnesiellaceae</taxon>
        <taxon>Barnesiella</taxon>
    </lineage>
</organism>
<evidence type="ECO:0000256" key="7">
    <source>
        <dbReference type="ARBA" id="ARBA00023277"/>
    </source>
</evidence>
<evidence type="ECO:0000256" key="4">
    <source>
        <dbReference type="ARBA" id="ARBA00012541"/>
    </source>
</evidence>
<dbReference type="InterPro" id="IPR014756">
    <property type="entry name" value="Ig_E-set"/>
</dbReference>
<dbReference type="Gene3D" id="2.60.40.1180">
    <property type="entry name" value="Golgi alpha-mannosidase II"/>
    <property type="match status" value="1"/>
</dbReference>
<dbReference type="InterPro" id="IPR037439">
    <property type="entry name" value="Branching_enzy"/>
</dbReference>
<evidence type="ECO:0000256" key="8">
    <source>
        <dbReference type="PIRSR" id="PIRSR000463-1"/>
    </source>
</evidence>
<dbReference type="GO" id="GO:0004553">
    <property type="term" value="F:hydrolase activity, hydrolyzing O-glycosyl compounds"/>
    <property type="evidence" value="ECO:0007669"/>
    <property type="project" value="InterPro"/>
</dbReference>
<feature type="compositionally biased region" description="Basic and acidic residues" evidence="9">
    <location>
        <begin position="677"/>
        <end position="691"/>
    </location>
</feature>
<evidence type="ECO:0000256" key="9">
    <source>
        <dbReference type="SAM" id="MobiDB-lite"/>
    </source>
</evidence>
<comment type="catalytic activity">
    <reaction evidence="1">
        <text>Transfers a segment of a (1-&gt;4)-alpha-D-glucan chain to a primary hydroxy group in a similar glucan chain.</text>
        <dbReference type="EC" id="2.4.1.18"/>
    </reaction>
</comment>
<dbReference type="RefSeq" id="WP_273305402.1">
    <property type="nucleotide sequence ID" value="NZ_CASDXW010000002.1"/>
</dbReference>
<dbReference type="GO" id="GO:0005737">
    <property type="term" value="C:cytoplasm"/>
    <property type="evidence" value="ECO:0007669"/>
    <property type="project" value="TreeGrafter"/>
</dbReference>
<reference evidence="11" key="1">
    <citation type="journal article" date="2021" name="PeerJ">
        <title>Extensive microbial diversity within the chicken gut microbiome revealed by metagenomics and culture.</title>
        <authorList>
            <person name="Gilroy R."/>
            <person name="Ravi A."/>
            <person name="Getino M."/>
            <person name="Pursley I."/>
            <person name="Horton D.L."/>
            <person name="Alikhan N.F."/>
            <person name="Baker D."/>
            <person name="Gharbi K."/>
            <person name="Hall N."/>
            <person name="Watson M."/>
            <person name="Adriaenssens E.M."/>
            <person name="Foster-Nyarko E."/>
            <person name="Jarju S."/>
            <person name="Secka A."/>
            <person name="Antonio M."/>
            <person name="Oren A."/>
            <person name="Chaudhuri R.R."/>
            <person name="La Ragione R."/>
            <person name="Hildebrand F."/>
            <person name="Pallen M.J."/>
        </authorList>
    </citation>
    <scope>NUCLEOTIDE SEQUENCE</scope>
    <source>
        <strain evidence="11">CHK121-7720</strain>
    </source>
</reference>
<evidence type="ECO:0000256" key="3">
    <source>
        <dbReference type="ARBA" id="ARBA00009000"/>
    </source>
</evidence>
<dbReference type="SUPFAM" id="SSF81296">
    <property type="entry name" value="E set domains"/>
    <property type="match status" value="1"/>
</dbReference>
<feature type="active site" description="Proton donor" evidence="8">
    <location>
        <position position="381"/>
    </location>
</feature>
<dbReference type="Proteomes" id="UP000757103">
    <property type="component" value="Unassembled WGS sequence"/>
</dbReference>
<dbReference type="CDD" id="cd11321">
    <property type="entry name" value="AmyAc_bac_euk_BE"/>
    <property type="match status" value="1"/>
</dbReference>
<dbReference type="Gene3D" id="2.60.40.10">
    <property type="entry name" value="Immunoglobulins"/>
    <property type="match status" value="1"/>
</dbReference>
<feature type="domain" description="Glycosyl hydrolase family 13 catalytic" evidence="10">
    <location>
        <begin position="180"/>
        <end position="536"/>
    </location>
</feature>
<comment type="function">
    <text evidence="2">Catalyzes the formation of the alpha-1,6-glucosidic linkages in glycogen by scission of a 1,4-alpha-linked oligosaccharide from growing alpha-1,4-glucan chains and the subsequent attachment of the oligosaccharide to the alpha-1,6 position.</text>
</comment>
<feature type="compositionally biased region" description="Low complexity" evidence="9">
    <location>
        <begin position="692"/>
        <end position="707"/>
    </location>
</feature>
<evidence type="ECO:0000256" key="6">
    <source>
        <dbReference type="ARBA" id="ARBA00022679"/>
    </source>
</evidence>
<dbReference type="GO" id="GO:0005978">
    <property type="term" value="P:glycogen biosynthetic process"/>
    <property type="evidence" value="ECO:0007669"/>
    <property type="project" value="InterPro"/>
</dbReference>
<evidence type="ECO:0000259" key="10">
    <source>
        <dbReference type="SMART" id="SM00642"/>
    </source>
</evidence>
<evidence type="ECO:0000256" key="5">
    <source>
        <dbReference type="ARBA" id="ARBA00022676"/>
    </source>
</evidence>
<dbReference type="InterPro" id="IPR017853">
    <property type="entry name" value="GH"/>
</dbReference>
<name>A0A921SU82_9BACT</name>
<comment type="similarity">
    <text evidence="3">Belongs to the glycosyl hydrolase 13 family. GlgB subfamily.</text>
</comment>
<dbReference type="PANTHER" id="PTHR43651:SF3">
    <property type="entry name" value="1,4-ALPHA-GLUCAN-BRANCHING ENZYME"/>
    <property type="match status" value="1"/>
</dbReference>
<evidence type="ECO:0000256" key="1">
    <source>
        <dbReference type="ARBA" id="ARBA00000826"/>
    </source>
</evidence>
<accession>A0A921SU82</accession>
<protein>
    <recommendedName>
        <fullName evidence="4">1,4-alpha-glucan branching enzyme</fullName>
        <ecNumber evidence="4">2.4.1.18</ecNumber>
    </recommendedName>
</protein>
<evidence type="ECO:0000256" key="2">
    <source>
        <dbReference type="ARBA" id="ARBA00002953"/>
    </source>
</evidence>
<dbReference type="PANTHER" id="PTHR43651">
    <property type="entry name" value="1,4-ALPHA-GLUCAN-BRANCHING ENZYME"/>
    <property type="match status" value="1"/>
</dbReference>
<dbReference type="InterPro" id="IPR013783">
    <property type="entry name" value="Ig-like_fold"/>
</dbReference>
<dbReference type="Gene3D" id="3.20.20.80">
    <property type="entry name" value="Glycosidases"/>
    <property type="match status" value="1"/>
</dbReference>
<dbReference type="AlphaFoldDB" id="A0A921SU82"/>
<keyword evidence="5" id="KW-0328">Glycosyltransferase</keyword>
<keyword evidence="7" id="KW-0119">Carbohydrate metabolism</keyword>
<dbReference type="InterPro" id="IPR006047">
    <property type="entry name" value="GH13_cat_dom"/>
</dbReference>
<dbReference type="PIRSF" id="PIRSF000463">
    <property type="entry name" value="GlgB"/>
    <property type="match status" value="1"/>
</dbReference>
<evidence type="ECO:0000313" key="11">
    <source>
        <dbReference type="EMBL" id="HJG88343.1"/>
    </source>
</evidence>
<dbReference type="EMBL" id="DYUD01000010">
    <property type="protein sequence ID" value="HJG88343.1"/>
    <property type="molecule type" value="Genomic_DNA"/>
</dbReference>
<dbReference type="FunFam" id="3.20.20.80:FF:000001">
    <property type="entry name" value="1,4-alpha-glucan branching enzyme"/>
    <property type="match status" value="1"/>
</dbReference>
<dbReference type="SUPFAM" id="SSF51011">
    <property type="entry name" value="Glycosyl hydrolase domain"/>
    <property type="match status" value="1"/>
</dbReference>
<dbReference type="GO" id="GO:0043169">
    <property type="term" value="F:cation binding"/>
    <property type="evidence" value="ECO:0007669"/>
    <property type="project" value="InterPro"/>
</dbReference>
<proteinExistence type="inferred from homology"/>
<reference evidence="11" key="2">
    <citation type="submission" date="2021-09" db="EMBL/GenBank/DDBJ databases">
        <authorList>
            <person name="Gilroy R."/>
        </authorList>
    </citation>
    <scope>NUCLEOTIDE SEQUENCE</scope>
    <source>
        <strain evidence="11">CHK121-7720</strain>
    </source>
</reference>
<dbReference type="InterPro" id="IPR006048">
    <property type="entry name" value="A-amylase/branching_C"/>
</dbReference>
<dbReference type="FunFam" id="2.60.40.1180:FF:000050">
    <property type="entry name" value="1,4-alpha-glucan branching enzyme"/>
    <property type="match status" value="1"/>
</dbReference>